<keyword evidence="2" id="KW-0269">Exonuclease</keyword>
<dbReference type="InterPro" id="IPR036397">
    <property type="entry name" value="RNaseH_sf"/>
</dbReference>
<keyword evidence="3" id="KW-1185">Reference proteome</keyword>
<proteinExistence type="predicted"/>
<dbReference type="RefSeq" id="WP_025411137.1">
    <property type="nucleotide sequence ID" value="NZ_CP007128.1"/>
</dbReference>
<dbReference type="eggNOG" id="COG0349">
    <property type="taxonomic scope" value="Bacteria"/>
</dbReference>
<accession>W0RFR7</accession>
<dbReference type="EMBL" id="CP007128">
    <property type="protein sequence ID" value="AHG89646.1"/>
    <property type="molecule type" value="Genomic_DNA"/>
</dbReference>
<dbReference type="SMART" id="SM00341">
    <property type="entry name" value="HRDC"/>
    <property type="match status" value="2"/>
</dbReference>
<dbReference type="Pfam" id="PF01612">
    <property type="entry name" value="DNA_pol_A_exo1"/>
    <property type="match status" value="1"/>
</dbReference>
<evidence type="ECO:0000313" key="3">
    <source>
        <dbReference type="Proteomes" id="UP000019151"/>
    </source>
</evidence>
<dbReference type="GO" id="GO:0000166">
    <property type="term" value="F:nucleotide binding"/>
    <property type="evidence" value="ECO:0007669"/>
    <property type="project" value="InterPro"/>
</dbReference>
<dbReference type="GO" id="GO:0008408">
    <property type="term" value="F:3'-5' exonuclease activity"/>
    <property type="evidence" value="ECO:0007669"/>
    <property type="project" value="InterPro"/>
</dbReference>
<dbReference type="Pfam" id="PF00570">
    <property type="entry name" value="HRDC"/>
    <property type="match status" value="2"/>
</dbReference>
<keyword evidence="2" id="KW-0378">Hydrolase</keyword>
<dbReference type="InterPro" id="IPR002562">
    <property type="entry name" value="3'-5'_exonuclease_dom"/>
</dbReference>
<dbReference type="SUPFAM" id="SSF53098">
    <property type="entry name" value="Ribonuclease H-like"/>
    <property type="match status" value="1"/>
</dbReference>
<dbReference type="Gene3D" id="1.10.150.80">
    <property type="entry name" value="HRDC domain"/>
    <property type="match status" value="2"/>
</dbReference>
<gene>
    <name evidence="2" type="ORF">J421_2109</name>
</gene>
<evidence type="ECO:0000313" key="2">
    <source>
        <dbReference type="EMBL" id="AHG89646.1"/>
    </source>
</evidence>
<dbReference type="PROSITE" id="PS50967">
    <property type="entry name" value="HRDC"/>
    <property type="match status" value="2"/>
</dbReference>
<sequence>MARTISQNAASATEAAVAYLDTPAETDAFLESIQTTREIAIDTEGASFHRFVDRIYLLQLTARVGNAERSAIVDPLSAGNLPALGRVVEDPAVEVVFHDADYDLRLLHQDYGWRPTHLFDTRLAAQLLGIKAFGLAALLEREFGLKLDKKHQRADWSMRPLTDDMLDYAAQDTRWLLGLRDRLREQLERSGRLAWAQEEFARLEGTRWEPEDPATGFMRLKGARDLSRRELALLRELVTWRDGVARELDRATFRVASNDVLFDVARRAPQSREELGAIKGVPRGSLEGRGNEILGAVRRGLAVPDAELPRYPRAPRWDRDPEFDARVSRLRSVREEAAQRLALDPGVLCPRERLEAVARRNPRSLEELAEVPDLRRWQIDVLGAAMLRALREVDATSATVGNADRSPYRDE</sequence>
<dbReference type="Proteomes" id="UP000019151">
    <property type="component" value="Chromosome"/>
</dbReference>
<dbReference type="GO" id="GO:0006139">
    <property type="term" value="P:nucleobase-containing compound metabolic process"/>
    <property type="evidence" value="ECO:0007669"/>
    <property type="project" value="InterPro"/>
</dbReference>
<dbReference type="PANTHER" id="PTHR47649">
    <property type="entry name" value="RIBONUCLEASE D"/>
    <property type="match status" value="1"/>
</dbReference>
<dbReference type="Gene3D" id="3.30.420.10">
    <property type="entry name" value="Ribonuclease H-like superfamily/Ribonuclease H"/>
    <property type="match status" value="1"/>
</dbReference>
<dbReference type="PANTHER" id="PTHR47649:SF1">
    <property type="entry name" value="RIBONUCLEASE D"/>
    <property type="match status" value="1"/>
</dbReference>
<dbReference type="InterPro" id="IPR012337">
    <property type="entry name" value="RNaseH-like_sf"/>
</dbReference>
<dbReference type="KEGG" id="gba:J421_2109"/>
<dbReference type="STRING" id="861299.J421_2109"/>
<keyword evidence="2" id="KW-0540">Nuclease</keyword>
<dbReference type="HOGENOM" id="CLU_042387_3_1_0"/>
<dbReference type="InterPro" id="IPR044876">
    <property type="entry name" value="HRDC_dom_sf"/>
</dbReference>
<reference evidence="2 3" key="1">
    <citation type="journal article" date="2014" name="Genome Announc.">
        <title>Genome Sequence and Methylome of Soil Bacterium Gemmatirosa kalamazoonensis KBS708T, a Member of the Rarely Cultivated Gemmatimonadetes Phylum.</title>
        <authorList>
            <person name="Debruyn J.M."/>
            <person name="Radosevich M."/>
            <person name="Wommack K.E."/>
            <person name="Polson S.W."/>
            <person name="Hauser L.J."/>
            <person name="Fawaz M.N."/>
            <person name="Korlach J."/>
            <person name="Tsai Y.C."/>
        </authorList>
    </citation>
    <scope>NUCLEOTIDE SEQUENCE [LARGE SCALE GENOMIC DNA]</scope>
    <source>
        <strain evidence="2 3">KBS708</strain>
    </source>
</reference>
<dbReference type="GO" id="GO:0003676">
    <property type="term" value="F:nucleic acid binding"/>
    <property type="evidence" value="ECO:0007669"/>
    <property type="project" value="InterPro"/>
</dbReference>
<feature type="domain" description="HRDC" evidence="1">
    <location>
        <begin position="320"/>
        <end position="400"/>
    </location>
</feature>
<evidence type="ECO:0000259" key="1">
    <source>
        <dbReference type="PROSITE" id="PS50967"/>
    </source>
</evidence>
<name>W0RFR7_9BACT</name>
<dbReference type="AlphaFoldDB" id="W0RFR7"/>
<dbReference type="InterPro" id="IPR002121">
    <property type="entry name" value="HRDC_dom"/>
</dbReference>
<dbReference type="InParanoid" id="W0RFR7"/>
<protein>
    <submittedName>
        <fullName evidence="2">3'-5' exonuclease</fullName>
    </submittedName>
</protein>
<organism evidence="2 3">
    <name type="scientific">Gemmatirosa kalamazoonensis</name>
    <dbReference type="NCBI Taxonomy" id="861299"/>
    <lineage>
        <taxon>Bacteria</taxon>
        <taxon>Pseudomonadati</taxon>
        <taxon>Gemmatimonadota</taxon>
        <taxon>Gemmatimonadia</taxon>
        <taxon>Gemmatimonadales</taxon>
        <taxon>Gemmatimonadaceae</taxon>
        <taxon>Gemmatirosa</taxon>
    </lineage>
</organism>
<dbReference type="SMART" id="SM00474">
    <property type="entry name" value="35EXOc"/>
    <property type="match status" value="1"/>
</dbReference>
<dbReference type="OrthoDB" id="144122at2"/>
<dbReference type="SUPFAM" id="SSF47819">
    <property type="entry name" value="HRDC-like"/>
    <property type="match status" value="2"/>
</dbReference>
<feature type="domain" description="HRDC" evidence="1">
    <location>
        <begin position="227"/>
        <end position="307"/>
    </location>
</feature>
<dbReference type="InterPro" id="IPR051086">
    <property type="entry name" value="RNase_D-like"/>
</dbReference>
<dbReference type="InterPro" id="IPR010997">
    <property type="entry name" value="HRDC-like_sf"/>
</dbReference>
<dbReference type="CDD" id="cd06142">
    <property type="entry name" value="RNaseD_exo"/>
    <property type="match status" value="1"/>
</dbReference>